<protein>
    <recommendedName>
        <fullName evidence="4">Lipoprotein</fullName>
    </recommendedName>
</protein>
<dbReference type="EMBL" id="FXAM01000001">
    <property type="protein sequence ID" value="SMF93610.1"/>
    <property type="molecule type" value="Genomic_DNA"/>
</dbReference>
<evidence type="ECO:0008006" key="4">
    <source>
        <dbReference type="Google" id="ProtNLM"/>
    </source>
</evidence>
<reference evidence="2 3" key="1">
    <citation type="submission" date="2016-12" db="EMBL/GenBank/DDBJ databases">
        <authorList>
            <person name="Song W.-J."/>
            <person name="Kurnit D.M."/>
        </authorList>
    </citation>
    <scope>NUCLEOTIDE SEQUENCE [LARGE SCALE GENOMIC DNA]</scope>
    <source>
        <strain evidence="2 3">175</strain>
    </source>
</reference>
<name>A0A1Y6CTU5_9GAMM</name>
<accession>A0A1Y6CTU5</accession>
<dbReference type="AlphaFoldDB" id="A0A1Y6CTU5"/>
<gene>
    <name evidence="2" type="ORF">SAMN02949497_0897</name>
</gene>
<evidence type="ECO:0000256" key="1">
    <source>
        <dbReference type="SAM" id="Coils"/>
    </source>
</evidence>
<dbReference type="Proteomes" id="UP000192923">
    <property type="component" value="Unassembled WGS sequence"/>
</dbReference>
<evidence type="ECO:0000313" key="2">
    <source>
        <dbReference type="EMBL" id="SMF93610.1"/>
    </source>
</evidence>
<feature type="coiled-coil region" evidence="1">
    <location>
        <begin position="48"/>
        <end position="131"/>
    </location>
</feature>
<dbReference type="Gene3D" id="1.20.5.340">
    <property type="match status" value="1"/>
</dbReference>
<evidence type="ECO:0000313" key="3">
    <source>
        <dbReference type="Proteomes" id="UP000192923"/>
    </source>
</evidence>
<proteinExistence type="predicted"/>
<keyword evidence="3" id="KW-1185">Reference proteome</keyword>
<sequence length="158" mass="17258">MHYQYLAGLILVAGLSGCATTRDCDPRYDPGFFGSVNCHASDAYQGRIDEGKKILANEQELKQQLAQQSAEVEQAKQDTETALAQAQADLDGMEKELGDIGGALKQAGKANARLNRRIGQYQTDIKAMKAKVKKGNPQIAERDRLKRELAALQAAIPR</sequence>
<dbReference type="RefSeq" id="WP_085210334.1">
    <property type="nucleotide sequence ID" value="NZ_FXAM01000001.1"/>
</dbReference>
<keyword evidence="1" id="KW-0175">Coiled coil</keyword>
<organism evidence="2 3">
    <name type="scientific">Methylomagnum ishizawai</name>
    <dbReference type="NCBI Taxonomy" id="1760988"/>
    <lineage>
        <taxon>Bacteria</taxon>
        <taxon>Pseudomonadati</taxon>
        <taxon>Pseudomonadota</taxon>
        <taxon>Gammaproteobacteria</taxon>
        <taxon>Methylococcales</taxon>
        <taxon>Methylococcaceae</taxon>
        <taxon>Methylomagnum</taxon>
    </lineage>
</organism>
<dbReference type="STRING" id="1760988.SAMN02949497_0897"/>